<dbReference type="RefSeq" id="WP_053760564.1">
    <property type="nucleotide sequence ID" value="NZ_CBDRHE010000001.1"/>
</dbReference>
<gene>
    <name evidence="1" type="ORF">DN051_06820</name>
</gene>
<organism evidence="1 2">
    <name type="scientific">Streptomyces cadmiisoli</name>
    <dbReference type="NCBI Taxonomy" id="2184053"/>
    <lineage>
        <taxon>Bacteria</taxon>
        <taxon>Bacillati</taxon>
        <taxon>Actinomycetota</taxon>
        <taxon>Actinomycetes</taxon>
        <taxon>Kitasatosporales</taxon>
        <taxon>Streptomycetaceae</taxon>
        <taxon>Streptomyces</taxon>
        <taxon>Streptomyces aurantiacus group</taxon>
    </lineage>
</organism>
<protein>
    <submittedName>
        <fullName evidence="1">Uncharacterized protein</fullName>
    </submittedName>
</protein>
<dbReference type="KEGG" id="scad:DN051_06820"/>
<dbReference type="EMBL" id="CP030073">
    <property type="protein sequence ID" value="AWW36384.1"/>
    <property type="molecule type" value="Genomic_DNA"/>
</dbReference>
<reference evidence="1 2" key="1">
    <citation type="journal article" date="2019" name="Int. J. Syst. Evol. Microbiol.">
        <title>Streptomyces cadmiisoli sp. nov., a novel actinomycete isolated from cadmium-contaminated soil.</title>
        <authorList>
            <person name="Li K."/>
            <person name="Tang X."/>
            <person name="Zhao J."/>
            <person name="Guo Y."/>
            <person name="Tang Y."/>
            <person name="Gao J."/>
        </authorList>
    </citation>
    <scope>NUCLEOTIDE SEQUENCE [LARGE SCALE GENOMIC DNA]</scope>
    <source>
        <strain evidence="1 2">ZFG47</strain>
    </source>
</reference>
<proteinExistence type="predicted"/>
<keyword evidence="2" id="KW-1185">Reference proteome</keyword>
<dbReference type="AlphaFoldDB" id="A0A2Z4IUF9"/>
<evidence type="ECO:0000313" key="1">
    <source>
        <dbReference type="EMBL" id="AWW36384.1"/>
    </source>
</evidence>
<dbReference type="Proteomes" id="UP000249616">
    <property type="component" value="Chromosome"/>
</dbReference>
<dbReference type="GeneID" id="32588530"/>
<name>A0A2Z4IUF9_9ACTN</name>
<sequence length="128" mass="12958">MGSVSAGDRAGDGLAVVCARADRIRADLGNSALVDGVLGAARAGQGVEEALAALHEAILATGDALGVHGQATLRDVPGVSVAGIARVPTDAVHVCPTGSCSRYRWADEPGPVPVCEVSGRPLRRERLP</sequence>
<evidence type="ECO:0000313" key="2">
    <source>
        <dbReference type="Proteomes" id="UP000249616"/>
    </source>
</evidence>
<accession>A0A2Z4IUF9</accession>